<reference evidence="2" key="1">
    <citation type="submission" date="2016-06" db="EMBL/GenBank/DDBJ databases">
        <title>Parallel loss of symbiosis genes in relatives of nitrogen-fixing non-legume Parasponia.</title>
        <authorList>
            <person name="Van Velzen R."/>
            <person name="Holmer R."/>
            <person name="Bu F."/>
            <person name="Rutten L."/>
            <person name="Van Zeijl A."/>
            <person name="Liu W."/>
            <person name="Santuari L."/>
            <person name="Cao Q."/>
            <person name="Sharma T."/>
            <person name="Shen D."/>
            <person name="Roswanjaya Y."/>
            <person name="Wardhani T."/>
            <person name="Kalhor M.S."/>
            <person name="Jansen J."/>
            <person name="Van den Hoogen J."/>
            <person name="Gungor B."/>
            <person name="Hartog M."/>
            <person name="Hontelez J."/>
            <person name="Verver J."/>
            <person name="Yang W.-C."/>
            <person name="Schijlen E."/>
            <person name="Repin R."/>
            <person name="Schilthuizen M."/>
            <person name="Schranz E."/>
            <person name="Heidstra R."/>
            <person name="Miyata K."/>
            <person name="Fedorova E."/>
            <person name="Kohlen W."/>
            <person name="Bisseling T."/>
            <person name="Smit S."/>
            <person name="Geurts R."/>
        </authorList>
    </citation>
    <scope>NUCLEOTIDE SEQUENCE [LARGE SCALE GENOMIC DNA]</scope>
    <source>
        <strain evidence="2">cv. RG33-2</strain>
    </source>
</reference>
<sequence length="106" mass="12204">MEGKKKNHKTRTRYRTLLAKFSFPLKCQRSTRFETIEPSKLNNNTLRCCIFFFYHLAIAGAQVESSLFDQPSLIPQAWIGLSLSICSPEASFSNCEQYFRNVSTLT</sequence>
<name>A0A2P5EF61_TREOI</name>
<dbReference type="AlphaFoldDB" id="A0A2P5EF61"/>
<proteinExistence type="predicted"/>
<dbReference type="InParanoid" id="A0A2P5EF61"/>
<organism evidence="1 2">
    <name type="scientific">Trema orientale</name>
    <name type="common">Charcoal tree</name>
    <name type="synonym">Celtis orientalis</name>
    <dbReference type="NCBI Taxonomy" id="63057"/>
    <lineage>
        <taxon>Eukaryota</taxon>
        <taxon>Viridiplantae</taxon>
        <taxon>Streptophyta</taxon>
        <taxon>Embryophyta</taxon>
        <taxon>Tracheophyta</taxon>
        <taxon>Spermatophyta</taxon>
        <taxon>Magnoliopsida</taxon>
        <taxon>eudicotyledons</taxon>
        <taxon>Gunneridae</taxon>
        <taxon>Pentapetalae</taxon>
        <taxon>rosids</taxon>
        <taxon>fabids</taxon>
        <taxon>Rosales</taxon>
        <taxon>Cannabaceae</taxon>
        <taxon>Trema</taxon>
    </lineage>
</organism>
<comment type="caution">
    <text evidence="1">The sequence shown here is derived from an EMBL/GenBank/DDBJ whole genome shotgun (WGS) entry which is preliminary data.</text>
</comment>
<gene>
    <name evidence="1" type="ORF">TorRG33x02_199450</name>
</gene>
<protein>
    <submittedName>
        <fullName evidence="1">Uncharacterized protein</fullName>
    </submittedName>
</protein>
<evidence type="ECO:0000313" key="2">
    <source>
        <dbReference type="Proteomes" id="UP000237000"/>
    </source>
</evidence>
<dbReference type="Proteomes" id="UP000237000">
    <property type="component" value="Unassembled WGS sequence"/>
</dbReference>
<dbReference type="EMBL" id="JXTC01000166">
    <property type="protein sequence ID" value="PON84191.1"/>
    <property type="molecule type" value="Genomic_DNA"/>
</dbReference>
<dbReference type="OrthoDB" id="10303783at2759"/>
<accession>A0A2P5EF61</accession>
<evidence type="ECO:0000313" key="1">
    <source>
        <dbReference type="EMBL" id="PON84191.1"/>
    </source>
</evidence>
<keyword evidence="2" id="KW-1185">Reference proteome</keyword>